<protein>
    <recommendedName>
        <fullName evidence="3">Lipoprotein</fullName>
    </recommendedName>
</protein>
<evidence type="ECO:0000313" key="2">
    <source>
        <dbReference type="Proteomes" id="UP000293465"/>
    </source>
</evidence>
<evidence type="ECO:0000313" key="1">
    <source>
        <dbReference type="EMBL" id="RYU48153.1"/>
    </source>
</evidence>
<name>A0A4Q5KNQ0_9GAMM</name>
<sequence length="175" mass="19496">MKRNILTMSLISIISGCYHSSNVDIDIWVPENKAPQITIKKDIDYWNKKGYHDGACGWTLSVNVSMLPPPNSPDYIYGTEIFIEYDSNGKIITQWAAPANTYPIAIKDNLIFTDSGLEISSDGELKSTVYEKQNIIHISCPKNLDVDNSDYLRCAILSDSPLGEGRNIAYNAPCT</sequence>
<dbReference type="RefSeq" id="WP_130086366.1">
    <property type="nucleotide sequence ID" value="NZ_SEZJ01000002.1"/>
</dbReference>
<dbReference type="Proteomes" id="UP000293465">
    <property type="component" value="Unassembled WGS sequence"/>
</dbReference>
<reference evidence="1 2" key="1">
    <citation type="submission" date="2019-02" db="EMBL/GenBank/DDBJ databases">
        <title>Genome sequences of Aliivibrio finisterrensis strains from farmed Atlantic salmon.</title>
        <authorList>
            <person name="Bowman J.P."/>
        </authorList>
    </citation>
    <scope>NUCLEOTIDE SEQUENCE [LARGE SCALE GENOMIC DNA]</scope>
    <source>
        <strain evidence="1 2">A32</strain>
    </source>
</reference>
<accession>A0A4Q5KNQ0</accession>
<dbReference type="PROSITE" id="PS51257">
    <property type="entry name" value="PROKAR_LIPOPROTEIN"/>
    <property type="match status" value="1"/>
</dbReference>
<comment type="caution">
    <text evidence="1">The sequence shown here is derived from an EMBL/GenBank/DDBJ whole genome shotgun (WGS) entry which is preliminary data.</text>
</comment>
<gene>
    <name evidence="1" type="ORF">ERW49_03625</name>
</gene>
<organism evidence="1 2">
    <name type="scientific">Aliivibrio finisterrensis</name>
    <dbReference type="NCBI Taxonomy" id="511998"/>
    <lineage>
        <taxon>Bacteria</taxon>
        <taxon>Pseudomonadati</taxon>
        <taxon>Pseudomonadota</taxon>
        <taxon>Gammaproteobacteria</taxon>
        <taxon>Vibrionales</taxon>
        <taxon>Vibrionaceae</taxon>
        <taxon>Aliivibrio</taxon>
    </lineage>
</organism>
<evidence type="ECO:0008006" key="3">
    <source>
        <dbReference type="Google" id="ProtNLM"/>
    </source>
</evidence>
<dbReference type="EMBL" id="SEZJ01000002">
    <property type="protein sequence ID" value="RYU48153.1"/>
    <property type="molecule type" value="Genomic_DNA"/>
</dbReference>
<proteinExistence type="predicted"/>
<dbReference type="AlphaFoldDB" id="A0A4Q5KNQ0"/>
<dbReference type="OrthoDB" id="7068765at2"/>
<dbReference type="GeneID" id="56274112"/>